<gene>
    <name evidence="1" type="primary">BnaC01g36250D</name>
    <name evidence="1" type="ORF">GSBRNA2T00018115001</name>
</gene>
<evidence type="ECO:0000313" key="2">
    <source>
        <dbReference type="Proteomes" id="UP000028999"/>
    </source>
</evidence>
<dbReference type="Proteomes" id="UP000028999">
    <property type="component" value="Unassembled WGS sequence"/>
</dbReference>
<dbReference type="Gramene" id="CDY21823">
    <property type="protein sequence ID" value="CDY21823"/>
    <property type="gene ID" value="GSBRNA2T00018115001"/>
</dbReference>
<evidence type="ECO:0000313" key="1">
    <source>
        <dbReference type="EMBL" id="CDY21823.1"/>
    </source>
</evidence>
<proteinExistence type="predicted"/>
<dbReference type="PaxDb" id="3708-A0A078GAT3"/>
<keyword evidence="2" id="KW-1185">Reference proteome</keyword>
<protein>
    <submittedName>
        <fullName evidence="1">BnaC01g36250D protein</fullName>
    </submittedName>
</protein>
<sequence>MNMNVLSSSSPSHSNCGHWYVRHGICLTCKQKPSLVEESRRFDYLFTGLRLSQEAGFQSFRSREVLNRR</sequence>
<reference evidence="1 2" key="1">
    <citation type="journal article" date="2014" name="Science">
        <title>Plant genetics. Early allopolyploid evolution in the post-Neolithic Brassica napus oilseed genome.</title>
        <authorList>
            <person name="Chalhoub B."/>
            <person name="Denoeud F."/>
            <person name="Liu S."/>
            <person name="Parkin I.A."/>
            <person name="Tang H."/>
            <person name="Wang X."/>
            <person name="Chiquet J."/>
            <person name="Belcram H."/>
            <person name="Tong C."/>
            <person name="Samans B."/>
            <person name="Correa M."/>
            <person name="Da Silva C."/>
            <person name="Just J."/>
            <person name="Falentin C."/>
            <person name="Koh C.S."/>
            <person name="Le Clainche I."/>
            <person name="Bernard M."/>
            <person name="Bento P."/>
            <person name="Noel B."/>
            <person name="Labadie K."/>
            <person name="Alberti A."/>
            <person name="Charles M."/>
            <person name="Arnaud D."/>
            <person name="Guo H."/>
            <person name="Daviaud C."/>
            <person name="Alamery S."/>
            <person name="Jabbari K."/>
            <person name="Zhao M."/>
            <person name="Edger P.P."/>
            <person name="Chelaifa H."/>
            <person name="Tack D."/>
            <person name="Lassalle G."/>
            <person name="Mestiri I."/>
            <person name="Schnel N."/>
            <person name="Le Paslier M.C."/>
            <person name="Fan G."/>
            <person name="Renault V."/>
            <person name="Bayer P.E."/>
            <person name="Golicz A.A."/>
            <person name="Manoli S."/>
            <person name="Lee T.H."/>
            <person name="Thi V.H."/>
            <person name="Chalabi S."/>
            <person name="Hu Q."/>
            <person name="Fan C."/>
            <person name="Tollenaere R."/>
            <person name="Lu Y."/>
            <person name="Battail C."/>
            <person name="Shen J."/>
            <person name="Sidebottom C.H."/>
            <person name="Wang X."/>
            <person name="Canaguier A."/>
            <person name="Chauveau A."/>
            <person name="Berard A."/>
            <person name="Deniot G."/>
            <person name="Guan M."/>
            <person name="Liu Z."/>
            <person name="Sun F."/>
            <person name="Lim Y.P."/>
            <person name="Lyons E."/>
            <person name="Town C.D."/>
            <person name="Bancroft I."/>
            <person name="Wang X."/>
            <person name="Meng J."/>
            <person name="Ma J."/>
            <person name="Pires J.C."/>
            <person name="King G.J."/>
            <person name="Brunel D."/>
            <person name="Delourme R."/>
            <person name="Renard M."/>
            <person name="Aury J.M."/>
            <person name="Adams K.L."/>
            <person name="Batley J."/>
            <person name="Snowdon R.J."/>
            <person name="Tost J."/>
            <person name="Edwards D."/>
            <person name="Zhou Y."/>
            <person name="Hua W."/>
            <person name="Sharpe A.G."/>
            <person name="Paterson A.H."/>
            <person name="Guan C."/>
            <person name="Wincker P."/>
        </authorList>
    </citation>
    <scope>NUCLEOTIDE SEQUENCE [LARGE SCALE GENOMIC DNA]</scope>
    <source>
        <strain evidence="2">cv. Darmor-bzh</strain>
    </source>
</reference>
<dbReference type="STRING" id="3708.A0A078GAT3"/>
<organism evidence="1 2">
    <name type="scientific">Brassica napus</name>
    <name type="common">Rape</name>
    <dbReference type="NCBI Taxonomy" id="3708"/>
    <lineage>
        <taxon>Eukaryota</taxon>
        <taxon>Viridiplantae</taxon>
        <taxon>Streptophyta</taxon>
        <taxon>Embryophyta</taxon>
        <taxon>Tracheophyta</taxon>
        <taxon>Spermatophyta</taxon>
        <taxon>Magnoliopsida</taxon>
        <taxon>eudicotyledons</taxon>
        <taxon>Gunneridae</taxon>
        <taxon>Pentapetalae</taxon>
        <taxon>rosids</taxon>
        <taxon>malvids</taxon>
        <taxon>Brassicales</taxon>
        <taxon>Brassicaceae</taxon>
        <taxon>Brassiceae</taxon>
        <taxon>Brassica</taxon>
    </lineage>
</organism>
<dbReference type="EMBL" id="LK032125">
    <property type="protein sequence ID" value="CDY21823.1"/>
    <property type="molecule type" value="Genomic_DNA"/>
</dbReference>
<dbReference type="AlphaFoldDB" id="A0A078GAT3"/>
<accession>A0A078GAT3</accession>
<name>A0A078GAT3_BRANA</name>